<dbReference type="GO" id="GO:0016747">
    <property type="term" value="F:acyltransferase activity, transferring groups other than amino-acyl groups"/>
    <property type="evidence" value="ECO:0007669"/>
    <property type="project" value="InterPro"/>
</dbReference>
<dbReference type="PROSITE" id="PS51186">
    <property type="entry name" value="GNAT"/>
    <property type="match status" value="1"/>
</dbReference>
<protein>
    <submittedName>
        <fullName evidence="2">GNAT family N-acetyltransferase</fullName>
    </submittedName>
</protein>
<evidence type="ECO:0000313" key="3">
    <source>
        <dbReference type="Proteomes" id="UP000554144"/>
    </source>
</evidence>
<dbReference type="CDD" id="cd04301">
    <property type="entry name" value="NAT_SF"/>
    <property type="match status" value="1"/>
</dbReference>
<dbReference type="InterPro" id="IPR052564">
    <property type="entry name" value="N-acetyltrans/Recomb-assoc"/>
</dbReference>
<evidence type="ECO:0000313" key="2">
    <source>
        <dbReference type="EMBL" id="NYT86962.1"/>
    </source>
</evidence>
<dbReference type="InterPro" id="IPR000182">
    <property type="entry name" value="GNAT_dom"/>
</dbReference>
<name>A0A853H415_9BURK</name>
<comment type="caution">
    <text evidence="2">The sequence shown here is derived from an EMBL/GenBank/DDBJ whole genome shotgun (WGS) entry which is preliminary data.</text>
</comment>
<dbReference type="SUPFAM" id="SSF55729">
    <property type="entry name" value="Acyl-CoA N-acyltransferases (Nat)"/>
    <property type="match status" value="1"/>
</dbReference>
<dbReference type="PANTHER" id="PTHR43451:SF1">
    <property type="entry name" value="ACETYLTRANSFERASE"/>
    <property type="match status" value="1"/>
</dbReference>
<dbReference type="InterPro" id="IPR016181">
    <property type="entry name" value="Acyl_CoA_acyltransferase"/>
</dbReference>
<feature type="non-terminal residue" evidence="2">
    <location>
        <position position="135"/>
    </location>
</feature>
<organism evidence="2 3">
    <name type="scientific">Pollutimonas harenae</name>
    <dbReference type="NCBI Taxonomy" id="657015"/>
    <lineage>
        <taxon>Bacteria</taxon>
        <taxon>Pseudomonadati</taxon>
        <taxon>Pseudomonadota</taxon>
        <taxon>Betaproteobacteria</taxon>
        <taxon>Burkholderiales</taxon>
        <taxon>Alcaligenaceae</taxon>
        <taxon>Pollutimonas</taxon>
    </lineage>
</organism>
<gene>
    <name evidence="2" type="ORF">H0A62_15275</name>
</gene>
<accession>A0A853H415</accession>
<dbReference type="Gene3D" id="3.40.630.30">
    <property type="match status" value="1"/>
</dbReference>
<proteinExistence type="predicted"/>
<dbReference type="RefSeq" id="WP_180001949.1">
    <property type="nucleotide sequence ID" value="NZ_JACCEV010000005.1"/>
</dbReference>
<dbReference type="AlphaFoldDB" id="A0A853H415"/>
<dbReference type="Proteomes" id="UP000554144">
    <property type="component" value="Unassembled WGS sequence"/>
</dbReference>
<dbReference type="Pfam" id="PF13673">
    <property type="entry name" value="Acetyltransf_10"/>
    <property type="match status" value="1"/>
</dbReference>
<keyword evidence="3" id="KW-1185">Reference proteome</keyword>
<feature type="domain" description="N-acetyltransferase" evidence="1">
    <location>
        <begin position="1"/>
        <end position="135"/>
    </location>
</feature>
<dbReference type="PANTHER" id="PTHR43451">
    <property type="entry name" value="ACETYLTRANSFERASE (GNAT) FAMILY PROTEIN"/>
    <property type="match status" value="1"/>
</dbReference>
<dbReference type="EMBL" id="JACCEV010000005">
    <property type="protein sequence ID" value="NYT86962.1"/>
    <property type="molecule type" value="Genomic_DNA"/>
</dbReference>
<sequence>MHVRKFRVGDEAALFKVYYSAIHQIASRDYSSPQIEAWAPADLDGRIWQTRIRGINPFVIEADGLLIAYADLQENGYIDHFFVSGDHPRQGAGRLLMETIHENAKRQSLKMLTSEVSRTAQQFFEHFGFEVVEQR</sequence>
<reference evidence="2 3" key="1">
    <citation type="submission" date="2020-07" db="EMBL/GenBank/DDBJ databases">
        <title>Taxonomic revisions and descriptions of new bacterial species based on genomic comparisons in the high-G+C-content subgroup of the family Alcaligenaceae.</title>
        <authorList>
            <person name="Szabo A."/>
            <person name="Felfoldi T."/>
        </authorList>
    </citation>
    <scope>NUCLEOTIDE SEQUENCE [LARGE SCALE GENOMIC DNA]</scope>
    <source>
        <strain evidence="2 3">DSM 25667</strain>
    </source>
</reference>
<evidence type="ECO:0000259" key="1">
    <source>
        <dbReference type="PROSITE" id="PS51186"/>
    </source>
</evidence>
<keyword evidence="2" id="KW-0808">Transferase</keyword>